<dbReference type="EMBL" id="UGUU01000001">
    <property type="protein sequence ID" value="SUD40935.1"/>
    <property type="molecule type" value="Genomic_DNA"/>
</dbReference>
<evidence type="ECO:0000313" key="2">
    <source>
        <dbReference type="Proteomes" id="UP000254260"/>
    </source>
</evidence>
<accession>A0A379IXJ8</accession>
<sequence length="81" mass="9237">MPEELIENGMPSENESKLLFDLGDEIESVILKERTEQGAENAMFLARSTWNEARELMFQVHDPGGKGDKGTRGQIYLWHSK</sequence>
<protein>
    <submittedName>
        <fullName evidence="1">Uncharacterized protein</fullName>
    </submittedName>
</protein>
<dbReference type="AlphaFoldDB" id="A0A379IXJ8"/>
<dbReference type="OrthoDB" id="277501at2"/>
<proteinExistence type="predicted"/>
<dbReference type="RefSeq" id="WP_115291950.1">
    <property type="nucleotide sequence ID" value="NZ_UGUU01000001.1"/>
</dbReference>
<evidence type="ECO:0000313" key="1">
    <source>
        <dbReference type="EMBL" id="SUD40935.1"/>
    </source>
</evidence>
<dbReference type="Proteomes" id="UP000254260">
    <property type="component" value="Unassembled WGS sequence"/>
</dbReference>
<gene>
    <name evidence="1" type="ORF">NCTC10899_03792</name>
</gene>
<organism evidence="1 2">
    <name type="scientific">Ectopseudomonas mendocina</name>
    <name type="common">Pseudomonas mendocina</name>
    <dbReference type="NCBI Taxonomy" id="300"/>
    <lineage>
        <taxon>Bacteria</taxon>
        <taxon>Pseudomonadati</taxon>
        <taxon>Pseudomonadota</taxon>
        <taxon>Gammaproteobacteria</taxon>
        <taxon>Pseudomonadales</taxon>
        <taxon>Pseudomonadaceae</taxon>
        <taxon>Ectopseudomonas</taxon>
    </lineage>
</organism>
<reference evidence="1 2" key="1">
    <citation type="submission" date="2018-06" db="EMBL/GenBank/DDBJ databases">
        <authorList>
            <consortium name="Pathogen Informatics"/>
            <person name="Doyle S."/>
        </authorList>
    </citation>
    <scope>NUCLEOTIDE SEQUENCE [LARGE SCALE GENOMIC DNA]</scope>
    <source>
        <strain evidence="1 2">NCTC10899</strain>
    </source>
</reference>
<name>A0A379IXJ8_ECTME</name>